<keyword evidence="6" id="KW-0411">Iron-sulfur</keyword>
<dbReference type="InterPro" id="IPR012675">
    <property type="entry name" value="Beta-grasp_dom_sf"/>
</dbReference>
<dbReference type="PRINTS" id="PR00409">
    <property type="entry name" value="PHDIOXRDTASE"/>
</dbReference>
<dbReference type="Pfam" id="PF00175">
    <property type="entry name" value="NAD_binding_1"/>
    <property type="match status" value="1"/>
</dbReference>
<dbReference type="InterPro" id="IPR001433">
    <property type="entry name" value="OxRdtase_FAD/NAD-bd"/>
</dbReference>
<name>A0A1H2PQV6_9BURK</name>
<feature type="domain" description="2Fe-2S ferredoxin-type" evidence="7">
    <location>
        <begin position="254"/>
        <end position="337"/>
    </location>
</feature>
<dbReference type="GO" id="GO:0032259">
    <property type="term" value="P:methylation"/>
    <property type="evidence" value="ECO:0007669"/>
    <property type="project" value="UniProtKB-KW"/>
</dbReference>
<dbReference type="GO" id="GO:0016491">
    <property type="term" value="F:oxidoreductase activity"/>
    <property type="evidence" value="ECO:0007669"/>
    <property type="project" value="UniProtKB-KW"/>
</dbReference>
<dbReference type="GO" id="GO:0046872">
    <property type="term" value="F:metal ion binding"/>
    <property type="evidence" value="ECO:0007669"/>
    <property type="project" value="UniProtKB-KW"/>
</dbReference>
<dbReference type="GO" id="GO:0051537">
    <property type="term" value="F:2 iron, 2 sulfur cluster binding"/>
    <property type="evidence" value="ECO:0007669"/>
    <property type="project" value="UniProtKB-KW"/>
</dbReference>
<proteinExistence type="predicted"/>
<dbReference type="Gene3D" id="2.40.30.10">
    <property type="entry name" value="Translation factors"/>
    <property type="match status" value="1"/>
</dbReference>
<evidence type="ECO:0000259" key="8">
    <source>
        <dbReference type="PROSITE" id="PS51384"/>
    </source>
</evidence>
<evidence type="ECO:0000259" key="7">
    <source>
        <dbReference type="PROSITE" id="PS51085"/>
    </source>
</evidence>
<dbReference type="SUPFAM" id="SSF52343">
    <property type="entry name" value="Ferredoxin reductase-like, C-terminal NADP-linked domain"/>
    <property type="match status" value="1"/>
</dbReference>
<dbReference type="InterPro" id="IPR017938">
    <property type="entry name" value="Riboflavin_synthase-like_b-brl"/>
</dbReference>
<dbReference type="STRING" id="1770053.SAMN05216551_10687"/>
<evidence type="ECO:0000256" key="5">
    <source>
        <dbReference type="ARBA" id="ARBA00023004"/>
    </source>
</evidence>
<dbReference type="InterPro" id="IPR001041">
    <property type="entry name" value="2Fe-2S_ferredoxin-type"/>
</dbReference>
<dbReference type="PROSITE" id="PS51085">
    <property type="entry name" value="2FE2S_FER_2"/>
    <property type="match status" value="1"/>
</dbReference>
<keyword evidence="1" id="KW-0285">Flavoprotein</keyword>
<dbReference type="EMBL" id="FNLO01000006">
    <property type="protein sequence ID" value="SDV48820.1"/>
    <property type="molecule type" value="Genomic_DNA"/>
</dbReference>
<dbReference type="InterPro" id="IPR036010">
    <property type="entry name" value="2Fe-2S_ferredoxin-like_sf"/>
</dbReference>
<organism evidence="9 10">
    <name type="scientific">Chitinasiproducens palmae</name>
    <dbReference type="NCBI Taxonomy" id="1770053"/>
    <lineage>
        <taxon>Bacteria</taxon>
        <taxon>Pseudomonadati</taxon>
        <taxon>Pseudomonadota</taxon>
        <taxon>Betaproteobacteria</taxon>
        <taxon>Burkholderiales</taxon>
        <taxon>Burkholderiaceae</taxon>
        <taxon>Chitinasiproducens</taxon>
    </lineage>
</organism>
<dbReference type="Proteomes" id="UP000243719">
    <property type="component" value="Unassembled WGS sequence"/>
</dbReference>
<dbReference type="CDD" id="cd06185">
    <property type="entry name" value="PDR_like"/>
    <property type="match status" value="1"/>
</dbReference>
<evidence type="ECO:0000256" key="3">
    <source>
        <dbReference type="ARBA" id="ARBA00022723"/>
    </source>
</evidence>
<feature type="domain" description="FAD-binding FR-type" evidence="8">
    <location>
        <begin position="16"/>
        <end position="118"/>
    </location>
</feature>
<dbReference type="SUPFAM" id="SSF63380">
    <property type="entry name" value="Riboflavin synthase domain-like"/>
    <property type="match status" value="1"/>
</dbReference>
<dbReference type="PROSITE" id="PS51384">
    <property type="entry name" value="FAD_FR"/>
    <property type="match status" value="1"/>
</dbReference>
<evidence type="ECO:0000256" key="6">
    <source>
        <dbReference type="ARBA" id="ARBA00023014"/>
    </source>
</evidence>
<accession>A0A1H2PQV6</accession>
<evidence type="ECO:0000256" key="1">
    <source>
        <dbReference type="ARBA" id="ARBA00022630"/>
    </source>
</evidence>
<keyword evidence="4" id="KW-0560">Oxidoreductase</keyword>
<dbReference type="PANTHER" id="PTHR47354:SF1">
    <property type="entry name" value="CARNITINE MONOOXYGENASE REDUCTASE SUBUNIT"/>
    <property type="match status" value="1"/>
</dbReference>
<dbReference type="SUPFAM" id="SSF54292">
    <property type="entry name" value="2Fe-2S ferredoxin-like"/>
    <property type="match status" value="1"/>
</dbReference>
<keyword evidence="10" id="KW-1185">Reference proteome</keyword>
<dbReference type="InterPro" id="IPR050415">
    <property type="entry name" value="MRET"/>
</dbReference>
<dbReference type="Gene3D" id="3.40.50.80">
    <property type="entry name" value="Nucleotide-binding domain of ferredoxin-NADP reductase (FNR) module"/>
    <property type="match status" value="1"/>
</dbReference>
<dbReference type="InterPro" id="IPR039261">
    <property type="entry name" value="FNR_nucleotide-bd"/>
</dbReference>
<keyword evidence="2" id="KW-0001">2Fe-2S</keyword>
<keyword evidence="9" id="KW-0808">Transferase</keyword>
<gene>
    <name evidence="9" type="ORF">SAMN05216551_10687</name>
</gene>
<dbReference type="Pfam" id="PF00111">
    <property type="entry name" value="Fer2"/>
    <property type="match status" value="1"/>
</dbReference>
<sequence length="337" mass="36555">MDTVLERMEAVQDIEAGTLDVRVKQIRYEGNGINSYELTSPSGKMLPPFDAGSHIDVHLKNGVIRQYSLCNAPAERHRYVIAVLKDAGGRGGSRAVHESLHAGDIVTISIPRNHFALAAGARKVILIAGGIGVTPLKAMAHELEMRHVDFEMHYCARSPEAAAFGPELEAMRRAGKVHYHFDDGDDANRLDLKRLLLEPAPDTHVYYCGPGGFMAACADAASHWPAGTVHFEHFKAPEKPRREAGETAERAAGCQVTIASTGQVLHVGPDQNLADALNEAGVEVPTSCCAGLCATCKVRYRDGEVEHNDFILNDDERDEFLTVCVSRPAGPTLTLDL</sequence>
<evidence type="ECO:0000313" key="9">
    <source>
        <dbReference type="EMBL" id="SDV48820.1"/>
    </source>
</evidence>
<dbReference type="CDD" id="cd00207">
    <property type="entry name" value="fer2"/>
    <property type="match status" value="1"/>
</dbReference>
<evidence type="ECO:0000256" key="2">
    <source>
        <dbReference type="ARBA" id="ARBA00022714"/>
    </source>
</evidence>
<dbReference type="AlphaFoldDB" id="A0A1H2PQV6"/>
<evidence type="ECO:0000256" key="4">
    <source>
        <dbReference type="ARBA" id="ARBA00023002"/>
    </source>
</evidence>
<evidence type="ECO:0000313" key="10">
    <source>
        <dbReference type="Proteomes" id="UP000243719"/>
    </source>
</evidence>
<dbReference type="GO" id="GO:0008168">
    <property type="term" value="F:methyltransferase activity"/>
    <property type="evidence" value="ECO:0007669"/>
    <property type="project" value="UniProtKB-KW"/>
</dbReference>
<keyword evidence="3" id="KW-0479">Metal-binding</keyword>
<keyword evidence="9" id="KW-0489">Methyltransferase</keyword>
<dbReference type="Gene3D" id="3.10.20.30">
    <property type="match status" value="1"/>
</dbReference>
<keyword evidence="5" id="KW-0408">Iron</keyword>
<dbReference type="PANTHER" id="PTHR47354">
    <property type="entry name" value="NADH OXIDOREDUCTASE HCR"/>
    <property type="match status" value="1"/>
</dbReference>
<reference evidence="10" key="1">
    <citation type="submission" date="2016-09" db="EMBL/GenBank/DDBJ databases">
        <authorList>
            <person name="Varghese N."/>
            <person name="Submissions S."/>
        </authorList>
    </citation>
    <scope>NUCLEOTIDE SEQUENCE [LARGE SCALE GENOMIC DNA]</scope>
    <source>
        <strain evidence="10">JS23</strain>
    </source>
</reference>
<dbReference type="OrthoDB" id="544091at2"/>
<dbReference type="InterPro" id="IPR017927">
    <property type="entry name" value="FAD-bd_FR_type"/>
</dbReference>
<protein>
    <submittedName>
        <fullName evidence="9">Vanillate O-demethylase ferredoxin subunit</fullName>
    </submittedName>
</protein>
<dbReference type="RefSeq" id="WP_091908211.1">
    <property type="nucleotide sequence ID" value="NZ_FNLO01000006.1"/>
</dbReference>